<reference evidence="5" key="1">
    <citation type="submission" date="2018-05" db="EMBL/GenBank/DDBJ databases">
        <authorList>
            <person name="Lanie J.A."/>
            <person name="Ng W.-L."/>
            <person name="Kazmierczak K.M."/>
            <person name="Andrzejewski T.M."/>
            <person name="Davidsen T.M."/>
            <person name="Wayne K.J."/>
            <person name="Tettelin H."/>
            <person name="Glass J.I."/>
            <person name="Rusch D."/>
            <person name="Podicherti R."/>
            <person name="Tsui H.-C.T."/>
            <person name="Winkler M.E."/>
        </authorList>
    </citation>
    <scope>NUCLEOTIDE SEQUENCE</scope>
</reference>
<proteinExistence type="inferred from homology"/>
<accession>A0A381S1S5</accession>
<keyword evidence="3" id="KW-0808">Transferase</keyword>
<evidence type="ECO:0000259" key="4">
    <source>
        <dbReference type="Pfam" id="PF00535"/>
    </source>
</evidence>
<name>A0A381S1S5_9ZZZZ</name>
<evidence type="ECO:0000256" key="2">
    <source>
        <dbReference type="ARBA" id="ARBA00022676"/>
    </source>
</evidence>
<evidence type="ECO:0000313" key="5">
    <source>
        <dbReference type="EMBL" id="SUZ95103.1"/>
    </source>
</evidence>
<evidence type="ECO:0000256" key="3">
    <source>
        <dbReference type="ARBA" id="ARBA00022679"/>
    </source>
</evidence>
<dbReference type="GO" id="GO:0009247">
    <property type="term" value="P:glycolipid biosynthetic process"/>
    <property type="evidence" value="ECO:0007669"/>
    <property type="project" value="TreeGrafter"/>
</dbReference>
<dbReference type="EMBL" id="UINC01002294">
    <property type="protein sequence ID" value="SUZ95103.1"/>
    <property type="molecule type" value="Genomic_DNA"/>
</dbReference>
<dbReference type="PANTHER" id="PTHR43398">
    <property type="entry name" value="DOLICHOL-PHOSPHATE MANNOSYLTRANSFERASE SUBUNIT 1"/>
    <property type="match status" value="1"/>
</dbReference>
<dbReference type="SUPFAM" id="SSF53448">
    <property type="entry name" value="Nucleotide-diphospho-sugar transferases"/>
    <property type="match status" value="1"/>
</dbReference>
<dbReference type="Gene3D" id="3.90.550.10">
    <property type="entry name" value="Spore Coat Polysaccharide Biosynthesis Protein SpsA, Chain A"/>
    <property type="match status" value="1"/>
</dbReference>
<feature type="domain" description="Glycosyltransferase 2-like" evidence="4">
    <location>
        <begin position="2"/>
        <end position="137"/>
    </location>
</feature>
<evidence type="ECO:0000256" key="1">
    <source>
        <dbReference type="ARBA" id="ARBA00006739"/>
    </source>
</evidence>
<keyword evidence="2" id="KW-0328">Glycosyltransferase</keyword>
<comment type="similarity">
    <text evidence="1">Belongs to the glycosyltransferase 2 family.</text>
</comment>
<gene>
    <name evidence="5" type="ORF">METZ01_LOCUS47957</name>
</gene>
<dbReference type="Pfam" id="PF00535">
    <property type="entry name" value="Glycos_transf_2"/>
    <property type="match status" value="1"/>
</dbReference>
<dbReference type="GO" id="GO:0004582">
    <property type="term" value="F:dolichyl-phosphate beta-D-mannosyltransferase activity"/>
    <property type="evidence" value="ECO:0007669"/>
    <property type="project" value="InterPro"/>
</dbReference>
<dbReference type="PANTHER" id="PTHR43398:SF1">
    <property type="entry name" value="DOLICHOL-PHOSPHATE MANNOSYLTRANSFERASE SUBUNIT 1"/>
    <property type="match status" value="1"/>
</dbReference>
<organism evidence="5">
    <name type="scientific">marine metagenome</name>
    <dbReference type="NCBI Taxonomy" id="408172"/>
    <lineage>
        <taxon>unclassified sequences</taxon>
        <taxon>metagenomes</taxon>
        <taxon>ecological metagenomes</taxon>
    </lineage>
</organism>
<protein>
    <recommendedName>
        <fullName evidence="4">Glycosyltransferase 2-like domain-containing protein</fullName>
    </recommendedName>
</protein>
<dbReference type="FunFam" id="3.90.550.10:FF:000122">
    <property type="entry name" value="Dolichol-phosphate mannosyltransferase subunit 1"/>
    <property type="match status" value="1"/>
</dbReference>
<dbReference type="GO" id="GO:0016020">
    <property type="term" value="C:membrane"/>
    <property type="evidence" value="ECO:0007669"/>
    <property type="project" value="GOC"/>
</dbReference>
<dbReference type="AlphaFoldDB" id="A0A381S1S5"/>
<dbReference type="InterPro" id="IPR039528">
    <property type="entry name" value="DPM1-like"/>
</dbReference>
<dbReference type="InterPro" id="IPR001173">
    <property type="entry name" value="Glyco_trans_2-like"/>
</dbReference>
<sequence length="207" mass="24030">MLIVDDNSPDGTADKLKELQNRFSNLYLECRPGKAGLGTAYCFGFTWALERDYDAIVQMDADLSHDPKEIPVMLDLLTDYDLVIGSRYCDGISVVRWPLRRLMLSYGANLYSRVITGMSIKDATGGFKVWKKEVLESIDLKKIRSNGYSFQIEMNFRSWRKGFNIIEHPIIFIDRTIGESKMSKTIMYEAVFVVWRLRIWKLFGWNK</sequence>
<dbReference type="InterPro" id="IPR029044">
    <property type="entry name" value="Nucleotide-diphossugar_trans"/>
</dbReference>
<dbReference type="CDD" id="cd06442">
    <property type="entry name" value="DPM1_like"/>
    <property type="match status" value="1"/>
</dbReference>